<evidence type="ECO:0000259" key="2">
    <source>
        <dbReference type="Pfam" id="PF03127"/>
    </source>
</evidence>
<dbReference type="Gene3D" id="1.20.58.160">
    <property type="match status" value="1"/>
</dbReference>
<protein>
    <recommendedName>
        <fullName evidence="2">GAT domain-containing protein</fullName>
    </recommendedName>
</protein>
<dbReference type="Proteomes" id="UP001527925">
    <property type="component" value="Unassembled WGS sequence"/>
</dbReference>
<dbReference type="SUPFAM" id="SSF89009">
    <property type="entry name" value="GAT-like domain"/>
    <property type="match status" value="1"/>
</dbReference>
<name>A0ABR4NBB8_9FUNG</name>
<comment type="caution">
    <text evidence="3">The sequence shown here is derived from an EMBL/GenBank/DDBJ whole genome shotgun (WGS) entry which is preliminary data.</text>
</comment>
<dbReference type="InterPro" id="IPR004152">
    <property type="entry name" value="GAT_dom"/>
</dbReference>
<accession>A0ABR4NBB8</accession>
<evidence type="ECO:0000313" key="4">
    <source>
        <dbReference type="Proteomes" id="UP001527925"/>
    </source>
</evidence>
<keyword evidence="4" id="KW-1185">Reference proteome</keyword>
<feature type="compositionally biased region" description="Low complexity" evidence="1">
    <location>
        <begin position="326"/>
        <end position="339"/>
    </location>
</feature>
<gene>
    <name evidence="3" type="ORF">HK105_203601</name>
</gene>
<evidence type="ECO:0000313" key="3">
    <source>
        <dbReference type="EMBL" id="KAL2916822.1"/>
    </source>
</evidence>
<dbReference type="InterPro" id="IPR038425">
    <property type="entry name" value="GAT_sf"/>
</dbReference>
<organism evidence="3 4">
    <name type="scientific">Polyrhizophydium stewartii</name>
    <dbReference type="NCBI Taxonomy" id="2732419"/>
    <lineage>
        <taxon>Eukaryota</taxon>
        <taxon>Fungi</taxon>
        <taxon>Fungi incertae sedis</taxon>
        <taxon>Chytridiomycota</taxon>
        <taxon>Chytridiomycota incertae sedis</taxon>
        <taxon>Chytridiomycetes</taxon>
        <taxon>Rhizophydiales</taxon>
        <taxon>Rhizophydiales incertae sedis</taxon>
        <taxon>Polyrhizophydium</taxon>
    </lineage>
</organism>
<dbReference type="EMBL" id="JADGIZ020000014">
    <property type="protein sequence ID" value="KAL2916822.1"/>
    <property type="molecule type" value="Genomic_DNA"/>
</dbReference>
<proteinExistence type="predicted"/>
<dbReference type="Pfam" id="PF03127">
    <property type="entry name" value="GAT"/>
    <property type="match status" value="1"/>
</dbReference>
<reference evidence="3 4" key="1">
    <citation type="submission" date="2023-09" db="EMBL/GenBank/DDBJ databases">
        <title>Pangenome analysis of Batrachochytrium dendrobatidis and related Chytrids.</title>
        <authorList>
            <person name="Yacoub M.N."/>
            <person name="Stajich J.E."/>
            <person name="James T.Y."/>
        </authorList>
    </citation>
    <scope>NUCLEOTIDE SEQUENCE [LARGE SCALE GENOMIC DNA]</scope>
    <source>
        <strain evidence="3 4">JEL0888</strain>
    </source>
</reference>
<sequence>MPASDETKVKPSILSKLKLFGGRKSKRIEELIDAATSSTLPRVDWTKANEALDIAAAAGASQTFALHLLFWLVFRASDAMLARLYDRQTLDALLDIWASPNFVSTSRSLLAAIVDQMPEVQSPVLTQNFSTFRARASHLGLLSSYDPSTIMFDMPEAGMVSLGSLQQTMMRRTGRNAAPQQAVGIPGVPAVPGVLGLPEPTEVLAQQVMLMDYNTHAQIVLNSAAMLQEAINFADPNESLETNAIVQEFRTNCIALRKTTNNFLRQGVLSEEATQALIDSNEKLTLAFAAYDEALERQLLQTALARSVDPSQAVAAQPEPSTAPGAIPFAPASARPAAAQGSLEQQQMSVHAGASEEELIQLAIARSKFESQAAHPSSMGQPENLIQFHDDEITQIVTNGGAGSSAVPAQTAPLIDPFSDQFAEMTAEQKAEKAAGKRPAAY</sequence>
<feature type="region of interest" description="Disordered" evidence="1">
    <location>
        <begin position="311"/>
        <end position="352"/>
    </location>
</feature>
<evidence type="ECO:0000256" key="1">
    <source>
        <dbReference type="SAM" id="MobiDB-lite"/>
    </source>
</evidence>
<feature type="domain" description="GAT" evidence="2">
    <location>
        <begin position="222"/>
        <end position="296"/>
    </location>
</feature>